<dbReference type="AlphaFoldDB" id="A0A0X3AP00"/>
<dbReference type="STRING" id="1586267.GCA_001418685_00954"/>
<reference evidence="1 2" key="1">
    <citation type="submission" date="2016-01" db="EMBL/GenBank/DDBJ databases">
        <authorList>
            <person name="McClelland M."/>
            <person name="Jain A."/>
            <person name="Saraogi P."/>
            <person name="Mendelson R."/>
            <person name="Westerman R."/>
            <person name="SanMiguel P."/>
            <person name="Csonka L."/>
        </authorList>
    </citation>
    <scope>NUCLEOTIDE SEQUENCE [LARGE SCALE GENOMIC DNA]</scope>
    <source>
        <strain evidence="1 2">R-53146</strain>
    </source>
</reference>
<dbReference type="OrthoDB" id="1494789at2"/>
<dbReference type="Proteomes" id="UP000182761">
    <property type="component" value="Unassembled WGS sequence"/>
</dbReference>
<dbReference type="EMBL" id="FCOR01000005">
    <property type="protein sequence ID" value="CVK16110.1"/>
    <property type="molecule type" value="Genomic_DNA"/>
</dbReference>
<gene>
    <name evidence="1" type="ORF">Ga0061079_10569</name>
</gene>
<evidence type="ECO:0000313" key="1">
    <source>
        <dbReference type="EMBL" id="CVK16110.1"/>
    </source>
</evidence>
<evidence type="ECO:0000313" key="2">
    <source>
        <dbReference type="Proteomes" id="UP000182761"/>
    </source>
</evidence>
<dbReference type="Pfam" id="PF13591">
    <property type="entry name" value="MerR_2"/>
    <property type="match status" value="1"/>
</dbReference>
<sequence length="95" mass="11394">MKNDLITIEEYSNHYNVDVSFIENLENLGLIHTVQKEQIKYIPFDILSDLESYSRMFYDMDINLAGIDAVKNLLYKIQKLQHEMTELKNRLKFYE</sequence>
<dbReference type="Gene3D" id="1.10.1660.10">
    <property type="match status" value="1"/>
</dbReference>
<name>A0A0X3AP00_9FLAO</name>
<organism evidence="1 2">
    <name type="scientific">Apibacter mensalis</name>
    <dbReference type="NCBI Taxonomy" id="1586267"/>
    <lineage>
        <taxon>Bacteria</taxon>
        <taxon>Pseudomonadati</taxon>
        <taxon>Bacteroidota</taxon>
        <taxon>Flavobacteriia</taxon>
        <taxon>Flavobacteriales</taxon>
        <taxon>Weeksellaceae</taxon>
        <taxon>Apibacter</taxon>
    </lineage>
</organism>
<dbReference type="RefSeq" id="WP_055425321.1">
    <property type="nucleotide sequence ID" value="NZ_FCOR01000005.1"/>
</dbReference>
<protein>
    <submittedName>
        <fullName evidence="1">MerR HTH family regulatory protein</fullName>
    </submittedName>
</protein>
<keyword evidence="2" id="KW-1185">Reference proteome</keyword>
<accession>A0A0X3AP00</accession>
<proteinExistence type="predicted"/>